<dbReference type="EMBL" id="VSSQ01000053">
    <property type="protein sequence ID" value="MPL70413.1"/>
    <property type="molecule type" value="Genomic_DNA"/>
</dbReference>
<dbReference type="AlphaFoldDB" id="A0A644TTW8"/>
<keyword evidence="6 9" id="KW-0560">Oxidoreductase</keyword>
<evidence type="ECO:0000256" key="1">
    <source>
        <dbReference type="ARBA" id="ARBA00004862"/>
    </source>
</evidence>
<proteinExistence type="inferred from homology"/>
<dbReference type="PROSITE" id="PS01224">
    <property type="entry name" value="ARGC"/>
    <property type="match status" value="1"/>
</dbReference>
<comment type="pathway">
    <text evidence="1">Amino-acid biosynthesis; L-arginine biosynthesis; N(2)-acetyl-L-ornithine from L-glutamate: step 3/4.</text>
</comment>
<evidence type="ECO:0000256" key="4">
    <source>
        <dbReference type="ARBA" id="ARBA00022605"/>
    </source>
</evidence>
<dbReference type="Gene3D" id="3.30.360.10">
    <property type="entry name" value="Dihydrodipicolinate Reductase, domain 2"/>
    <property type="match status" value="1"/>
</dbReference>
<sequence>MLDIGILGASGYAGAELVRILLAHPEPKTLRLSSVSFEGKKLASVYPSFTSVKAGQGSLSLESADAVIEKSSVVFSCLPHGYAEAAAKRCLAKEGLFIDISADFRFGEDQESYTSWYGKTYGDPELYAQAVYGLPEFNRAAIRKARLIANPGCYPTSAELGLYPVLAKGLADTESIVIDSASGVTGAGREPTQSTHYPECADSISPYKVGAHRHQPEIDRYLSKMAGKPVSSVFTPHLAPMNRGIVSTIYFKMTKALDAKDLHELYSSFYAEEFFVRILPLGSAASNRNVRLSNFCDISLHVSSNGKTGIIVSTIDNMIKGAAGQAVQNMNLALGLEETEGLTMLPPAF</sequence>
<dbReference type="Pfam" id="PF01118">
    <property type="entry name" value="Semialdhyde_dh"/>
    <property type="match status" value="1"/>
</dbReference>
<comment type="catalytic activity">
    <reaction evidence="7">
        <text>N-acetyl-L-glutamate 5-semialdehyde + phosphate + NADP(+) = N-acetyl-L-glutamyl 5-phosphate + NADPH + H(+)</text>
        <dbReference type="Rhea" id="RHEA:21588"/>
        <dbReference type="ChEBI" id="CHEBI:15378"/>
        <dbReference type="ChEBI" id="CHEBI:29123"/>
        <dbReference type="ChEBI" id="CHEBI:43474"/>
        <dbReference type="ChEBI" id="CHEBI:57783"/>
        <dbReference type="ChEBI" id="CHEBI:57936"/>
        <dbReference type="ChEBI" id="CHEBI:58349"/>
        <dbReference type="EC" id="1.2.1.38"/>
    </reaction>
</comment>
<dbReference type="PANTHER" id="PTHR32338">
    <property type="entry name" value="N-ACETYL-GAMMA-GLUTAMYL-PHOSPHATE REDUCTASE, CHLOROPLASTIC-RELATED-RELATED"/>
    <property type="match status" value="1"/>
</dbReference>
<keyword evidence="5" id="KW-0521">NADP</keyword>
<evidence type="ECO:0000256" key="6">
    <source>
        <dbReference type="ARBA" id="ARBA00023002"/>
    </source>
</evidence>
<dbReference type="InterPro" id="IPR023013">
    <property type="entry name" value="AGPR_AS"/>
</dbReference>
<dbReference type="InterPro" id="IPR000706">
    <property type="entry name" value="AGPR_type-1"/>
</dbReference>
<dbReference type="CDD" id="cd17895">
    <property type="entry name" value="AGPR_1_N"/>
    <property type="match status" value="1"/>
</dbReference>
<dbReference type="NCBIfam" id="TIGR01850">
    <property type="entry name" value="argC"/>
    <property type="match status" value="1"/>
</dbReference>
<evidence type="ECO:0000259" key="8">
    <source>
        <dbReference type="SMART" id="SM00859"/>
    </source>
</evidence>
<evidence type="ECO:0000256" key="3">
    <source>
        <dbReference type="ARBA" id="ARBA00022571"/>
    </source>
</evidence>
<dbReference type="CDD" id="cd23934">
    <property type="entry name" value="AGPR_1_C"/>
    <property type="match status" value="1"/>
</dbReference>
<dbReference type="GO" id="GO:0070401">
    <property type="term" value="F:NADP+ binding"/>
    <property type="evidence" value="ECO:0007669"/>
    <property type="project" value="InterPro"/>
</dbReference>
<accession>A0A644TTW8</accession>
<dbReference type="Pfam" id="PF22698">
    <property type="entry name" value="Semialdhyde_dhC_1"/>
    <property type="match status" value="1"/>
</dbReference>
<dbReference type="InterPro" id="IPR000534">
    <property type="entry name" value="Semialdehyde_DH_NAD-bd"/>
</dbReference>
<dbReference type="SMART" id="SM00859">
    <property type="entry name" value="Semialdhyde_dh"/>
    <property type="match status" value="1"/>
</dbReference>
<keyword evidence="3" id="KW-0055">Arginine biosynthesis</keyword>
<evidence type="ECO:0000256" key="2">
    <source>
        <dbReference type="ARBA" id="ARBA00013072"/>
    </source>
</evidence>
<dbReference type="InterPro" id="IPR050085">
    <property type="entry name" value="AGPR"/>
</dbReference>
<dbReference type="InterPro" id="IPR058924">
    <property type="entry name" value="AGPR_dimerisation_dom"/>
</dbReference>
<dbReference type="EC" id="1.2.1.38" evidence="2"/>
<comment type="caution">
    <text evidence="9">The sequence shown here is derived from an EMBL/GenBank/DDBJ whole genome shotgun (WGS) entry which is preliminary data.</text>
</comment>
<organism evidence="9">
    <name type="scientific">bioreactor metagenome</name>
    <dbReference type="NCBI Taxonomy" id="1076179"/>
    <lineage>
        <taxon>unclassified sequences</taxon>
        <taxon>metagenomes</taxon>
        <taxon>ecological metagenomes</taxon>
    </lineage>
</organism>
<name>A0A644TTW8_9ZZZZ</name>
<evidence type="ECO:0000256" key="5">
    <source>
        <dbReference type="ARBA" id="ARBA00022857"/>
    </source>
</evidence>
<dbReference type="SUPFAM" id="SSF51735">
    <property type="entry name" value="NAD(P)-binding Rossmann-fold domains"/>
    <property type="match status" value="1"/>
</dbReference>
<gene>
    <name evidence="9" type="primary">argC_6</name>
    <name evidence="9" type="ORF">SDC9_16169</name>
</gene>
<keyword evidence="4" id="KW-0028">Amino-acid biosynthesis</keyword>
<evidence type="ECO:0000313" key="9">
    <source>
        <dbReference type="EMBL" id="MPL70413.1"/>
    </source>
</evidence>
<reference evidence="9" key="1">
    <citation type="submission" date="2019-08" db="EMBL/GenBank/DDBJ databases">
        <authorList>
            <person name="Kucharzyk K."/>
            <person name="Murdoch R.W."/>
            <person name="Higgins S."/>
            <person name="Loffler F."/>
        </authorList>
    </citation>
    <scope>NUCLEOTIDE SEQUENCE</scope>
</reference>
<feature type="domain" description="Semialdehyde dehydrogenase NAD-binding" evidence="8">
    <location>
        <begin position="3"/>
        <end position="145"/>
    </location>
</feature>
<dbReference type="Gene3D" id="3.40.50.720">
    <property type="entry name" value="NAD(P)-binding Rossmann-like Domain"/>
    <property type="match status" value="1"/>
</dbReference>
<dbReference type="SUPFAM" id="SSF55347">
    <property type="entry name" value="Glyceraldehyde-3-phosphate dehydrogenase-like, C-terminal domain"/>
    <property type="match status" value="1"/>
</dbReference>
<evidence type="ECO:0000256" key="7">
    <source>
        <dbReference type="ARBA" id="ARBA00050557"/>
    </source>
</evidence>
<dbReference type="GO" id="GO:0006526">
    <property type="term" value="P:L-arginine biosynthetic process"/>
    <property type="evidence" value="ECO:0007669"/>
    <property type="project" value="UniProtKB-KW"/>
</dbReference>
<dbReference type="GO" id="GO:0003942">
    <property type="term" value="F:N-acetyl-gamma-glutamyl-phosphate reductase activity"/>
    <property type="evidence" value="ECO:0007669"/>
    <property type="project" value="UniProtKB-EC"/>
</dbReference>
<dbReference type="GO" id="GO:0051287">
    <property type="term" value="F:NAD binding"/>
    <property type="evidence" value="ECO:0007669"/>
    <property type="project" value="InterPro"/>
</dbReference>
<dbReference type="HAMAP" id="MF_00150">
    <property type="entry name" value="ArgC_type1"/>
    <property type="match status" value="1"/>
</dbReference>
<dbReference type="PANTHER" id="PTHR32338:SF10">
    <property type="entry name" value="N-ACETYL-GAMMA-GLUTAMYL-PHOSPHATE REDUCTASE, CHLOROPLASTIC-RELATED"/>
    <property type="match status" value="1"/>
</dbReference>
<dbReference type="InterPro" id="IPR036291">
    <property type="entry name" value="NAD(P)-bd_dom_sf"/>
</dbReference>
<dbReference type="FunFam" id="3.30.360.10:FF:000014">
    <property type="entry name" value="N-acetyl-gamma-glutamyl-phosphate reductase"/>
    <property type="match status" value="1"/>
</dbReference>
<protein>
    <recommendedName>
        <fullName evidence="2">N-acetyl-gamma-glutamyl-phosphate reductase</fullName>
        <ecNumber evidence="2">1.2.1.38</ecNumber>
    </recommendedName>
</protein>